<dbReference type="EMBL" id="AACS02000012">
    <property type="protein sequence ID" value="EAU86672.1"/>
    <property type="molecule type" value="Genomic_DNA"/>
</dbReference>
<reference evidence="1 2" key="1">
    <citation type="journal article" date="2010" name="Proc. Natl. Acad. Sci. U.S.A.">
        <title>Insights into evolution of multicellular fungi from the assembled chromosomes of the mushroom Coprinopsis cinerea (Coprinus cinereus).</title>
        <authorList>
            <person name="Stajich J.E."/>
            <person name="Wilke S.K."/>
            <person name="Ahren D."/>
            <person name="Au C.H."/>
            <person name="Birren B.W."/>
            <person name="Borodovsky M."/>
            <person name="Burns C."/>
            <person name="Canback B."/>
            <person name="Casselton L.A."/>
            <person name="Cheng C.K."/>
            <person name="Deng J."/>
            <person name="Dietrich F.S."/>
            <person name="Fargo D.C."/>
            <person name="Farman M.L."/>
            <person name="Gathman A.C."/>
            <person name="Goldberg J."/>
            <person name="Guigo R."/>
            <person name="Hoegger P.J."/>
            <person name="Hooker J.B."/>
            <person name="Huggins A."/>
            <person name="James T.Y."/>
            <person name="Kamada T."/>
            <person name="Kilaru S."/>
            <person name="Kodira C."/>
            <person name="Kues U."/>
            <person name="Kupfer D."/>
            <person name="Kwan H.S."/>
            <person name="Lomsadze A."/>
            <person name="Li W."/>
            <person name="Lilly W.W."/>
            <person name="Ma L.J."/>
            <person name="Mackey A.J."/>
            <person name="Manning G."/>
            <person name="Martin F."/>
            <person name="Muraguchi H."/>
            <person name="Natvig D.O."/>
            <person name="Palmerini H."/>
            <person name="Ramesh M.A."/>
            <person name="Rehmeyer C.J."/>
            <person name="Roe B.A."/>
            <person name="Shenoy N."/>
            <person name="Stanke M."/>
            <person name="Ter-Hovhannisyan V."/>
            <person name="Tunlid A."/>
            <person name="Velagapudi R."/>
            <person name="Vision T.J."/>
            <person name="Zeng Q."/>
            <person name="Zolan M.E."/>
            <person name="Pukkila P.J."/>
        </authorList>
    </citation>
    <scope>NUCLEOTIDE SEQUENCE [LARGE SCALE GENOMIC DNA]</scope>
    <source>
        <strain evidence="2">Okayama-7 / 130 / ATCC MYA-4618 / FGSC 9003</strain>
    </source>
</reference>
<organism evidence="1 2">
    <name type="scientific">Coprinopsis cinerea (strain Okayama-7 / 130 / ATCC MYA-4618 / FGSC 9003)</name>
    <name type="common">Inky cap fungus</name>
    <name type="synonym">Hormographiella aspergillata</name>
    <dbReference type="NCBI Taxonomy" id="240176"/>
    <lineage>
        <taxon>Eukaryota</taxon>
        <taxon>Fungi</taxon>
        <taxon>Dikarya</taxon>
        <taxon>Basidiomycota</taxon>
        <taxon>Agaricomycotina</taxon>
        <taxon>Agaricomycetes</taxon>
        <taxon>Agaricomycetidae</taxon>
        <taxon>Agaricales</taxon>
        <taxon>Agaricineae</taxon>
        <taxon>Psathyrellaceae</taxon>
        <taxon>Coprinopsis</taxon>
    </lineage>
</organism>
<accession>A8NNS2</accession>
<dbReference type="InParanoid" id="A8NNS2"/>
<dbReference type="Proteomes" id="UP000001861">
    <property type="component" value="Unassembled WGS sequence"/>
</dbReference>
<comment type="caution">
    <text evidence="1">The sequence shown here is derived from an EMBL/GenBank/DDBJ whole genome shotgun (WGS) entry which is preliminary data.</text>
</comment>
<evidence type="ECO:0000313" key="1">
    <source>
        <dbReference type="EMBL" id="EAU86672.1"/>
    </source>
</evidence>
<keyword evidence="2" id="KW-1185">Reference proteome</keyword>
<dbReference type="KEGG" id="cci:CC1G_07330"/>
<dbReference type="RefSeq" id="XP_001835188.1">
    <property type="nucleotide sequence ID" value="XM_001835136.1"/>
</dbReference>
<dbReference type="VEuPathDB" id="FungiDB:CC1G_07330"/>
<sequence length="53" mass="5833">MAGPSPPEDMPYEEILDIARKGLYVQVAALTIILWDYCKFKFSSPNGIGGVDD</sequence>
<gene>
    <name evidence="1" type="ORF">CC1G_07330</name>
</gene>
<proteinExistence type="predicted"/>
<dbReference type="GeneID" id="6011716"/>
<name>A8NNS2_COPC7</name>
<evidence type="ECO:0000313" key="2">
    <source>
        <dbReference type="Proteomes" id="UP000001861"/>
    </source>
</evidence>
<dbReference type="AlphaFoldDB" id="A8NNS2"/>
<protein>
    <submittedName>
        <fullName evidence="1">Uncharacterized protein</fullName>
    </submittedName>
</protein>